<dbReference type="STRING" id="48701.ENSPMEP00000022700"/>
<accession>A0A3B3Y6H3</accession>
<feature type="compositionally biased region" description="Basic and acidic residues" evidence="1">
    <location>
        <begin position="32"/>
        <end position="41"/>
    </location>
</feature>
<reference evidence="2" key="1">
    <citation type="submission" date="2025-08" db="UniProtKB">
        <authorList>
            <consortium name="Ensembl"/>
        </authorList>
    </citation>
    <scope>IDENTIFICATION</scope>
</reference>
<name>A0A3B3Y6H3_9TELE</name>
<dbReference type="Proteomes" id="UP000261480">
    <property type="component" value="Unplaced"/>
</dbReference>
<protein>
    <submittedName>
        <fullName evidence="2">Uncharacterized protein</fullName>
    </submittedName>
</protein>
<feature type="region of interest" description="Disordered" evidence="1">
    <location>
        <begin position="31"/>
        <end position="161"/>
    </location>
</feature>
<sequence length="211" mass="22346">MPCPVVHFLLLERSPVRLVLIFTKPEFTSIEPRPRFGDPKVRGHLAFTPHQPYSKSEESGYSGPESGYSGPESGYSGPESGYSGPESGYSRAESGYSGPESGYGGPESGYSGPESGYSGPESGYSGPESGYSRAESGYSGPESGYSGPESGYSGLNRAGGDDAALSLTRASATAASTSVPVFRTRMAFTDAEILAWWVRPYRSTKTRRTAD</sequence>
<keyword evidence="3" id="KW-1185">Reference proteome</keyword>
<feature type="compositionally biased region" description="Low complexity" evidence="1">
    <location>
        <begin position="108"/>
        <end position="154"/>
    </location>
</feature>
<organism evidence="2 3">
    <name type="scientific">Poecilia mexicana</name>
    <dbReference type="NCBI Taxonomy" id="48701"/>
    <lineage>
        <taxon>Eukaryota</taxon>
        <taxon>Metazoa</taxon>
        <taxon>Chordata</taxon>
        <taxon>Craniata</taxon>
        <taxon>Vertebrata</taxon>
        <taxon>Euteleostomi</taxon>
        <taxon>Actinopterygii</taxon>
        <taxon>Neopterygii</taxon>
        <taxon>Teleostei</taxon>
        <taxon>Neoteleostei</taxon>
        <taxon>Acanthomorphata</taxon>
        <taxon>Ovalentaria</taxon>
        <taxon>Atherinomorphae</taxon>
        <taxon>Cyprinodontiformes</taxon>
        <taxon>Poeciliidae</taxon>
        <taxon>Poeciliinae</taxon>
        <taxon>Poecilia</taxon>
    </lineage>
</organism>
<evidence type="ECO:0000313" key="3">
    <source>
        <dbReference type="Proteomes" id="UP000261480"/>
    </source>
</evidence>
<reference evidence="2" key="2">
    <citation type="submission" date="2025-09" db="UniProtKB">
        <authorList>
            <consortium name="Ensembl"/>
        </authorList>
    </citation>
    <scope>IDENTIFICATION</scope>
</reference>
<evidence type="ECO:0000313" key="2">
    <source>
        <dbReference type="Ensembl" id="ENSPMEP00000022700.1"/>
    </source>
</evidence>
<proteinExistence type="predicted"/>
<evidence type="ECO:0000256" key="1">
    <source>
        <dbReference type="SAM" id="MobiDB-lite"/>
    </source>
</evidence>
<dbReference type="AlphaFoldDB" id="A0A3B3Y6H3"/>
<dbReference type="Ensembl" id="ENSPMET00000012066.1">
    <property type="protein sequence ID" value="ENSPMEP00000022700.1"/>
    <property type="gene ID" value="ENSPMEG00000003764.1"/>
</dbReference>
<feature type="compositionally biased region" description="Low complexity" evidence="1">
    <location>
        <begin position="59"/>
        <end position="100"/>
    </location>
</feature>